<evidence type="ECO:0000256" key="1">
    <source>
        <dbReference type="SAM" id="MobiDB-lite"/>
    </source>
</evidence>
<dbReference type="EMBL" id="CM009751">
    <property type="protein sequence ID" value="PUZ63406.1"/>
    <property type="molecule type" value="Genomic_DNA"/>
</dbReference>
<keyword evidence="3" id="KW-1185">Reference proteome</keyword>
<feature type="region of interest" description="Disordered" evidence="1">
    <location>
        <begin position="150"/>
        <end position="200"/>
    </location>
</feature>
<dbReference type="AlphaFoldDB" id="A0A2T7E6E7"/>
<sequence>MGAWRSAAGGTRRSRPWRAMVGMYTRSSHPSVACRRKSTSDTNSAMNYQVLQRVPLPHALVRPGAERQEVAPERHVLPALLREEPVRVERRRVPEPLERRLVQRREHGGAPGRNASPAMCGTIVAGGPVPHHLPRHGLGVPHLRHLSRGDGLARAGRPERGHLGADAGEHVRRAHQPRDALLGAPEREARQVHGHRHEPDVEQVVVPHELLPRLRGEVRPHEHRLRGLQVHVAAGHPQREGLIGVAAVVEPPTDVGDDDALLDGGVGGERAQREVGRDPAAELPVVVAEHVDEVVVAEELLAEGVADEVEGVGADVGEHAVGELRVADEDDEPPEEVVRREAERRRLGARRQPVPVRRRVADHLGDAPEEWHHERGAGQGPFLRR</sequence>
<evidence type="ECO:0000313" key="3">
    <source>
        <dbReference type="Proteomes" id="UP000244336"/>
    </source>
</evidence>
<evidence type="ECO:0000313" key="2">
    <source>
        <dbReference type="EMBL" id="PUZ63406.1"/>
    </source>
</evidence>
<organism evidence="2 3">
    <name type="scientific">Panicum hallii var. hallii</name>
    <dbReference type="NCBI Taxonomy" id="1504633"/>
    <lineage>
        <taxon>Eukaryota</taxon>
        <taxon>Viridiplantae</taxon>
        <taxon>Streptophyta</taxon>
        <taxon>Embryophyta</taxon>
        <taxon>Tracheophyta</taxon>
        <taxon>Spermatophyta</taxon>
        <taxon>Magnoliopsida</taxon>
        <taxon>Liliopsida</taxon>
        <taxon>Poales</taxon>
        <taxon>Poaceae</taxon>
        <taxon>PACMAD clade</taxon>
        <taxon>Panicoideae</taxon>
        <taxon>Panicodae</taxon>
        <taxon>Paniceae</taxon>
        <taxon>Panicinae</taxon>
        <taxon>Panicum</taxon>
        <taxon>Panicum sect. Panicum</taxon>
    </lineage>
</organism>
<feature type="compositionally biased region" description="Basic and acidic residues" evidence="1">
    <location>
        <begin position="359"/>
        <end position="376"/>
    </location>
</feature>
<gene>
    <name evidence="2" type="ORF">GQ55_3G065800</name>
</gene>
<proteinExistence type="predicted"/>
<dbReference type="OrthoDB" id="10371138at2759"/>
<dbReference type="Proteomes" id="UP000244336">
    <property type="component" value="Chromosome 3"/>
</dbReference>
<accession>A0A2T7E6E7</accession>
<feature type="region of interest" description="Disordered" evidence="1">
    <location>
        <begin position="328"/>
        <end position="385"/>
    </location>
</feature>
<feature type="compositionally biased region" description="Basic and acidic residues" evidence="1">
    <location>
        <begin position="156"/>
        <end position="171"/>
    </location>
</feature>
<reference evidence="2 3" key="1">
    <citation type="submission" date="2018-04" db="EMBL/GenBank/DDBJ databases">
        <title>WGS assembly of Panicum hallii var. hallii HAL2.</title>
        <authorList>
            <person name="Lovell J."/>
            <person name="Jenkins J."/>
            <person name="Lowry D."/>
            <person name="Mamidi S."/>
            <person name="Sreedasyam A."/>
            <person name="Weng X."/>
            <person name="Barry K."/>
            <person name="Bonette J."/>
            <person name="Campitelli B."/>
            <person name="Daum C."/>
            <person name="Gordon S."/>
            <person name="Gould B."/>
            <person name="Lipzen A."/>
            <person name="MacQueen A."/>
            <person name="Palacio-Mejia J."/>
            <person name="Plott C."/>
            <person name="Shakirov E."/>
            <person name="Shu S."/>
            <person name="Yoshinaga Y."/>
            <person name="Zane M."/>
            <person name="Rokhsar D."/>
            <person name="Grimwood J."/>
            <person name="Schmutz J."/>
            <person name="Juenger T."/>
        </authorList>
    </citation>
    <scope>NUCLEOTIDE SEQUENCE [LARGE SCALE GENOMIC DNA]</scope>
    <source>
        <strain evidence="3">cv. HAL2</strain>
    </source>
</reference>
<feature type="compositionally biased region" description="Basic and acidic residues" evidence="1">
    <location>
        <begin position="336"/>
        <end position="346"/>
    </location>
</feature>
<name>A0A2T7E6E7_9POAL</name>
<protein>
    <submittedName>
        <fullName evidence="2">Uncharacterized protein</fullName>
    </submittedName>
</protein>
<dbReference type="Gramene" id="PUZ63406">
    <property type="protein sequence ID" value="PUZ63406"/>
    <property type="gene ID" value="GQ55_3G065800"/>
</dbReference>